<comment type="caution">
    <text evidence="2">The sequence shown here is derived from an EMBL/GenBank/DDBJ whole genome shotgun (WGS) entry which is preliminary data.</text>
</comment>
<dbReference type="EMBL" id="QKPI01000041">
    <property type="protein sequence ID" value="RWT76731.1"/>
    <property type="molecule type" value="Genomic_DNA"/>
</dbReference>
<feature type="region of interest" description="Disordered" evidence="1">
    <location>
        <begin position="55"/>
        <end position="74"/>
    </location>
</feature>
<evidence type="ECO:0000313" key="3">
    <source>
        <dbReference type="Proteomes" id="UP000289016"/>
    </source>
</evidence>
<organism evidence="2 3">
    <name type="scientific">Enterobacter cloacae</name>
    <dbReference type="NCBI Taxonomy" id="550"/>
    <lineage>
        <taxon>Bacteria</taxon>
        <taxon>Pseudomonadati</taxon>
        <taxon>Pseudomonadota</taxon>
        <taxon>Gammaproteobacteria</taxon>
        <taxon>Enterobacterales</taxon>
        <taxon>Enterobacteriaceae</taxon>
        <taxon>Enterobacter</taxon>
        <taxon>Enterobacter cloacae complex</taxon>
    </lineage>
</organism>
<sequence length="74" mass="8586">MLHWQPGAILLSDFDTKIGKLSASVRKKTLTRSDIERACSDADDAIYRMLRKDHETRSRHYHQRRDDRADGDSA</sequence>
<name>A0AB37VGM8_ENTCL</name>
<dbReference type="AlphaFoldDB" id="A0AB37VGM8"/>
<evidence type="ECO:0000313" key="2">
    <source>
        <dbReference type="EMBL" id="RWT76731.1"/>
    </source>
</evidence>
<protein>
    <submittedName>
        <fullName evidence="2">Uncharacterized protein</fullName>
    </submittedName>
</protein>
<accession>A0AB37VGM8</accession>
<reference evidence="2 3" key="1">
    <citation type="submission" date="2018-06" db="EMBL/GenBank/DDBJ databases">
        <title>Carbapenemase-producing Enterobacteriaceae present in wastewater treatment plant effluent and nearby surface waters in the US.</title>
        <authorList>
            <person name="Mathys D.A."/>
            <person name="Mollenkopf D.F."/>
            <person name="Feicht S.M."/>
            <person name="Adams R.J."/>
            <person name="Albers A.L."/>
            <person name="Grooters S.V."/>
            <person name="Stuever D.M."/>
            <person name="Daniels J.B."/>
            <person name="Wittum T.E."/>
        </authorList>
    </citation>
    <scope>NUCLEOTIDE SEQUENCE [LARGE SCALE GENOMIC DNA]</scope>
    <source>
        <strain evidence="2 3">GEO_23_Down_A</strain>
    </source>
</reference>
<evidence type="ECO:0000256" key="1">
    <source>
        <dbReference type="SAM" id="MobiDB-lite"/>
    </source>
</evidence>
<proteinExistence type="predicted"/>
<gene>
    <name evidence="2" type="ORF">DN595_16535</name>
</gene>
<dbReference type="Proteomes" id="UP000289016">
    <property type="component" value="Unassembled WGS sequence"/>
</dbReference>